<comment type="caution">
    <text evidence="14">The sequence shown here is derived from an EMBL/GenBank/DDBJ whole genome shotgun (WGS) entry which is preliminary data.</text>
</comment>
<keyword evidence="10" id="KW-0175">Coiled coil</keyword>
<feature type="region of interest" description="Disordered" evidence="11">
    <location>
        <begin position="1110"/>
        <end position="1135"/>
    </location>
</feature>
<dbReference type="GO" id="GO:0004519">
    <property type="term" value="F:endonuclease activity"/>
    <property type="evidence" value="ECO:0007669"/>
    <property type="project" value="UniProtKB-KW"/>
</dbReference>
<evidence type="ECO:0000259" key="13">
    <source>
        <dbReference type="Pfam" id="PF25597"/>
    </source>
</evidence>
<keyword evidence="5" id="KW-0460">Magnesium</keyword>
<keyword evidence="4" id="KW-0378">Hydrolase</keyword>
<evidence type="ECO:0000256" key="1">
    <source>
        <dbReference type="ARBA" id="ARBA00022722"/>
    </source>
</evidence>
<keyword evidence="9" id="KW-0233">DNA recombination</keyword>
<keyword evidence="8" id="KW-0239">DNA-directed DNA polymerase</keyword>
<dbReference type="InterPro" id="IPR039537">
    <property type="entry name" value="Retrotran_Ty1/copia-like"/>
</dbReference>
<feature type="compositionally biased region" description="Basic and acidic residues" evidence="11">
    <location>
        <begin position="212"/>
        <end position="243"/>
    </location>
</feature>
<organism evidence="14">
    <name type="scientific">Tanacetum cinerariifolium</name>
    <name type="common">Dalmatian daisy</name>
    <name type="synonym">Chrysanthemum cinerariifolium</name>
    <dbReference type="NCBI Taxonomy" id="118510"/>
    <lineage>
        <taxon>Eukaryota</taxon>
        <taxon>Viridiplantae</taxon>
        <taxon>Streptophyta</taxon>
        <taxon>Embryophyta</taxon>
        <taxon>Tracheophyta</taxon>
        <taxon>Spermatophyta</taxon>
        <taxon>Magnoliopsida</taxon>
        <taxon>eudicotyledons</taxon>
        <taxon>Gunneridae</taxon>
        <taxon>Pentapetalae</taxon>
        <taxon>asterids</taxon>
        <taxon>campanulids</taxon>
        <taxon>Asterales</taxon>
        <taxon>Asteraceae</taxon>
        <taxon>Asteroideae</taxon>
        <taxon>Anthemideae</taxon>
        <taxon>Anthemidinae</taxon>
        <taxon>Tanacetum</taxon>
    </lineage>
</organism>
<feature type="region of interest" description="Disordered" evidence="11">
    <location>
        <begin position="390"/>
        <end position="430"/>
    </location>
</feature>
<dbReference type="GO" id="GO:0046872">
    <property type="term" value="F:metal ion binding"/>
    <property type="evidence" value="ECO:0007669"/>
    <property type="project" value="UniProtKB-KW"/>
</dbReference>
<keyword evidence="7" id="KW-0695">RNA-directed DNA polymerase</keyword>
<feature type="domain" description="GAG-pre-integrase" evidence="12">
    <location>
        <begin position="893"/>
        <end position="949"/>
    </location>
</feature>
<keyword evidence="8" id="KW-0548">Nucleotidyltransferase</keyword>
<dbReference type="PANTHER" id="PTHR42648:SF11">
    <property type="entry name" value="TRANSPOSON TY4-P GAG-POL POLYPROTEIN"/>
    <property type="match status" value="1"/>
</dbReference>
<evidence type="ECO:0000256" key="3">
    <source>
        <dbReference type="ARBA" id="ARBA00022759"/>
    </source>
</evidence>
<evidence type="ECO:0000256" key="7">
    <source>
        <dbReference type="ARBA" id="ARBA00022918"/>
    </source>
</evidence>
<dbReference type="GO" id="GO:0003964">
    <property type="term" value="F:RNA-directed DNA polymerase activity"/>
    <property type="evidence" value="ECO:0007669"/>
    <property type="project" value="UniProtKB-KW"/>
</dbReference>
<dbReference type="GO" id="GO:0016787">
    <property type="term" value="F:hydrolase activity"/>
    <property type="evidence" value="ECO:0007669"/>
    <property type="project" value="UniProtKB-KW"/>
</dbReference>
<evidence type="ECO:0000256" key="6">
    <source>
        <dbReference type="ARBA" id="ARBA00022908"/>
    </source>
</evidence>
<keyword evidence="2" id="KW-0479">Metal-binding</keyword>
<feature type="coiled-coil region" evidence="10">
    <location>
        <begin position="92"/>
        <end position="136"/>
    </location>
</feature>
<evidence type="ECO:0000256" key="5">
    <source>
        <dbReference type="ARBA" id="ARBA00022842"/>
    </source>
</evidence>
<dbReference type="GO" id="GO:0006310">
    <property type="term" value="P:DNA recombination"/>
    <property type="evidence" value="ECO:0007669"/>
    <property type="project" value="UniProtKB-KW"/>
</dbReference>
<feature type="region of interest" description="Disordered" evidence="11">
    <location>
        <begin position="198"/>
        <end position="243"/>
    </location>
</feature>
<evidence type="ECO:0000256" key="11">
    <source>
        <dbReference type="SAM" id="MobiDB-lite"/>
    </source>
</evidence>
<dbReference type="Pfam" id="PF25597">
    <property type="entry name" value="SH3_retrovirus"/>
    <property type="match status" value="1"/>
</dbReference>
<dbReference type="InterPro" id="IPR025724">
    <property type="entry name" value="GAG-pre-integrase_dom"/>
</dbReference>
<keyword evidence="6" id="KW-0229">DNA integration</keyword>
<protein>
    <submittedName>
        <fullName evidence="14">Uncharacterized protein</fullName>
    </submittedName>
</protein>
<evidence type="ECO:0000256" key="2">
    <source>
        <dbReference type="ARBA" id="ARBA00022723"/>
    </source>
</evidence>
<evidence type="ECO:0000256" key="4">
    <source>
        <dbReference type="ARBA" id="ARBA00022801"/>
    </source>
</evidence>
<dbReference type="InterPro" id="IPR057670">
    <property type="entry name" value="SH3_retrovirus"/>
</dbReference>
<evidence type="ECO:0000259" key="12">
    <source>
        <dbReference type="Pfam" id="PF13976"/>
    </source>
</evidence>
<evidence type="ECO:0000256" key="9">
    <source>
        <dbReference type="ARBA" id="ARBA00023172"/>
    </source>
</evidence>
<sequence>MVSASKVPMLKPSEYEISMMKIKQYIQMIDYALWKVIENGVTLPKTQVLQGVTTETPITTIKEKARRRLEVKARSTLMMGISNEHQLKFNSIKDAKKLLEAIEKRSEMLDQTFDRLQKLVSQLELLEEKLSQEDVNQKLLRSLSPELNTHVVVWKNKADLDTMRIDDLYNNLNVYKPEVKGMSSLSSSTQNMAFVSSLNNNTSRSDNAYPKSSHDDGSKPSCDIGKKVDEDPRKESECKDQEKEDNVNSTNKYCCIFNFSSDDENDGTMADMNNLDTTIQVSPIPTTRIHKDNPLEQVIGDLQSALQTKKMTKNLEEHGFVSTIQQRTNHKDLQNCLFACFLSLEEAKKFWFIAMAKTINEEVHIYARVDGKEIVITESSVRRDLQLVDEEGEGSATPTDPHHTPTILQSSSSYQPQKTQKPRKPKGKDTQISTLCVRKYCVSDLSSCAGSELSSELTSLADTEFMGDSNMIPYDQYVKDNAELVHTKVVDASLTAELAIYKEQVELYERQANFELTVRGQKIDEQLRIVITDRNIKEENLKKELHSVKMQLQSTINHNKSMVEEVMSLKKDFKQKEDKYLEEFLDMKALKEKRKVAIGYKSPLCLAHAKQLQPALYNGHEIIKSQHVLAIIHNSEDTLEIVEITRKKMNEKNKNTTDKVAKPVKALMVYPPNTPVKLVPRVLPSKSQVKINIFALIQLFLEFKKTCKTRITPTGLTEGERGFKQTKECYLTEVIPFFKTLKEHFEGIQKALTKEIKEMKAIFDKLEAEVDQNAVNRKCHTTALLTENENLKVQINAKLKCVIIDSVTPNVLSPGMYAIDVEPNPPRCRNNKEVHLEYLKHLKESVAIIREIVNEARVERPLDRSLASACLKHSSYVRDTDGVEIIKGSRGSNLYTISVEDMMKSSPICLLSKASKNKSWLWHRRLNHLNISTINDLARTDLVRGLPSKTVRFIHTDNGTEFVNQILTAFYEKAKVVATAYHTQNRSLIHTRHNKTPYELVHNKKHVLTFLRIFGAFCYPTNDNEDLGKLQPTPDIGIFVGYAPSKKGYRIYNKRTRRLVPQPLSPTPNVPPTKNDWDSLFFPMFDEYFNPSPSVVQPVLVAAVQEPVVSTGTPSSTRIDQDTPSTSTSQTTQEAQSYVIPTSVEEDDHGIEVAYMDNDLGRLWKLLKEEEACLTIKFNYFLKVQVKDLVLLQRTSKLYVSNHNEDGNPSRANIKQALGRIESSRDEESLGKDASKQGRRIDVIDVDDEITLVNDTDNEMFDVDDLGCEKVFVAEQEVDNGKGIMIEEPVNPKKKDQIRLDEEAALKLQAEFDEKERLVRQKAKNEQEANIALIKTRDDIQAKIDVDHQLAKRFQVQEQAEFSDVEKAILFQQLLEKRKKNFAAK</sequence>
<gene>
    <name evidence="14" type="ORF">Tci_008338</name>
</gene>
<evidence type="ECO:0000256" key="10">
    <source>
        <dbReference type="SAM" id="Coils"/>
    </source>
</evidence>
<keyword evidence="1" id="KW-0540">Nuclease</keyword>
<dbReference type="PANTHER" id="PTHR42648">
    <property type="entry name" value="TRANSPOSASE, PUTATIVE-RELATED"/>
    <property type="match status" value="1"/>
</dbReference>
<dbReference type="Pfam" id="PF13976">
    <property type="entry name" value="gag_pre-integrs"/>
    <property type="match status" value="1"/>
</dbReference>
<keyword evidence="8" id="KW-0808">Transferase</keyword>
<evidence type="ECO:0000256" key="8">
    <source>
        <dbReference type="ARBA" id="ARBA00022932"/>
    </source>
</evidence>
<dbReference type="EMBL" id="BKCJ010000801">
    <property type="protein sequence ID" value="GEU36360.1"/>
    <property type="molecule type" value="Genomic_DNA"/>
</dbReference>
<dbReference type="GO" id="GO:0015074">
    <property type="term" value="P:DNA integration"/>
    <property type="evidence" value="ECO:0007669"/>
    <property type="project" value="UniProtKB-KW"/>
</dbReference>
<keyword evidence="3" id="KW-0255">Endonuclease</keyword>
<evidence type="ECO:0000313" key="14">
    <source>
        <dbReference type="EMBL" id="GEU36360.1"/>
    </source>
</evidence>
<dbReference type="SUPFAM" id="SSF53098">
    <property type="entry name" value="Ribonuclease H-like"/>
    <property type="match status" value="1"/>
</dbReference>
<dbReference type="GO" id="GO:0003887">
    <property type="term" value="F:DNA-directed DNA polymerase activity"/>
    <property type="evidence" value="ECO:0007669"/>
    <property type="project" value="UniProtKB-KW"/>
</dbReference>
<accession>A0A6L2JHY4</accession>
<name>A0A6L2JHY4_TANCI</name>
<proteinExistence type="predicted"/>
<reference evidence="14" key="1">
    <citation type="journal article" date="2019" name="Sci. Rep.">
        <title>Draft genome of Tanacetum cinerariifolium, the natural source of mosquito coil.</title>
        <authorList>
            <person name="Yamashiro T."/>
            <person name="Shiraishi A."/>
            <person name="Satake H."/>
            <person name="Nakayama K."/>
        </authorList>
    </citation>
    <scope>NUCLEOTIDE SEQUENCE</scope>
</reference>
<feature type="domain" description="Retroviral polymerase SH3-like" evidence="13">
    <location>
        <begin position="1018"/>
        <end position="1060"/>
    </location>
</feature>
<dbReference type="InterPro" id="IPR012337">
    <property type="entry name" value="RNaseH-like_sf"/>
</dbReference>
<feature type="compositionally biased region" description="Low complexity" evidence="11">
    <location>
        <begin position="1122"/>
        <end position="1135"/>
    </location>
</feature>